<dbReference type="AlphaFoldDB" id="A0A0N4WQB8"/>
<dbReference type="WBParaSite" id="HPLM_0001361401-mRNA-1">
    <property type="protein sequence ID" value="HPLM_0001361401-mRNA-1"/>
    <property type="gene ID" value="HPLM_0001361401"/>
</dbReference>
<organism evidence="1">
    <name type="scientific">Haemonchus placei</name>
    <name type="common">Barber's pole worm</name>
    <dbReference type="NCBI Taxonomy" id="6290"/>
    <lineage>
        <taxon>Eukaryota</taxon>
        <taxon>Metazoa</taxon>
        <taxon>Ecdysozoa</taxon>
        <taxon>Nematoda</taxon>
        <taxon>Chromadorea</taxon>
        <taxon>Rhabditida</taxon>
        <taxon>Rhabditina</taxon>
        <taxon>Rhabditomorpha</taxon>
        <taxon>Strongyloidea</taxon>
        <taxon>Trichostrongylidae</taxon>
        <taxon>Haemonchus</taxon>
    </lineage>
</organism>
<reference evidence="1" key="1">
    <citation type="submission" date="2017-02" db="UniProtKB">
        <authorList>
            <consortium name="WormBaseParasite"/>
        </authorList>
    </citation>
    <scope>IDENTIFICATION</scope>
</reference>
<evidence type="ECO:0000313" key="1">
    <source>
        <dbReference type="WBParaSite" id="HPLM_0001361401-mRNA-1"/>
    </source>
</evidence>
<accession>A0A0N4WQB8</accession>
<proteinExistence type="predicted"/>
<protein>
    <submittedName>
        <fullName evidence="1">Transposase</fullName>
    </submittedName>
</protein>
<name>A0A0N4WQB8_HAEPC</name>
<sequence>LEKGKRLILKEASYTDIKSSLTLTVSRIAVWNVIST</sequence>